<sequence length="115" mass="12522">PPARPAGGEAREDGPGLPEGGGRRRRGKEEGKRRRRRRRRREGRGGGRPVPEEDEPRSPPGLEEGCGGHEEARGGTHEGPLRGLRKREKFSAESGPEGRGGEGWGRRGPNESVYV</sequence>
<feature type="compositionally biased region" description="Basic and acidic residues" evidence="1">
    <location>
        <begin position="66"/>
        <end position="80"/>
    </location>
</feature>
<organism evidence="2 3">
    <name type="scientific">Thalassiosira oceanica</name>
    <name type="common">Marine diatom</name>
    <dbReference type="NCBI Taxonomy" id="159749"/>
    <lineage>
        <taxon>Eukaryota</taxon>
        <taxon>Sar</taxon>
        <taxon>Stramenopiles</taxon>
        <taxon>Ochrophyta</taxon>
        <taxon>Bacillariophyta</taxon>
        <taxon>Coscinodiscophyceae</taxon>
        <taxon>Thalassiosirophycidae</taxon>
        <taxon>Thalassiosirales</taxon>
        <taxon>Thalassiosiraceae</taxon>
        <taxon>Thalassiosira</taxon>
    </lineage>
</organism>
<gene>
    <name evidence="2" type="ORF">THAOC_22744</name>
</gene>
<evidence type="ECO:0000313" key="2">
    <source>
        <dbReference type="EMBL" id="EJK57237.1"/>
    </source>
</evidence>
<evidence type="ECO:0000313" key="3">
    <source>
        <dbReference type="Proteomes" id="UP000266841"/>
    </source>
</evidence>
<evidence type="ECO:0000256" key="1">
    <source>
        <dbReference type="SAM" id="MobiDB-lite"/>
    </source>
</evidence>
<proteinExistence type="predicted"/>
<accession>K0SF61</accession>
<keyword evidence="3" id="KW-1185">Reference proteome</keyword>
<feature type="non-terminal residue" evidence="2">
    <location>
        <position position="1"/>
    </location>
</feature>
<protein>
    <submittedName>
        <fullName evidence="2">Uncharacterized protein</fullName>
    </submittedName>
</protein>
<comment type="caution">
    <text evidence="2">The sequence shown here is derived from an EMBL/GenBank/DDBJ whole genome shotgun (WGS) entry which is preliminary data.</text>
</comment>
<dbReference type="Proteomes" id="UP000266841">
    <property type="component" value="Unassembled WGS sequence"/>
</dbReference>
<feature type="region of interest" description="Disordered" evidence="1">
    <location>
        <begin position="1"/>
        <end position="115"/>
    </location>
</feature>
<dbReference type="AlphaFoldDB" id="K0SF61"/>
<name>K0SF61_THAOC</name>
<feature type="compositionally biased region" description="Basic residues" evidence="1">
    <location>
        <begin position="33"/>
        <end position="42"/>
    </location>
</feature>
<reference evidence="2 3" key="1">
    <citation type="journal article" date="2012" name="Genome Biol.">
        <title>Genome and low-iron response of an oceanic diatom adapted to chronic iron limitation.</title>
        <authorList>
            <person name="Lommer M."/>
            <person name="Specht M."/>
            <person name="Roy A.S."/>
            <person name="Kraemer L."/>
            <person name="Andreson R."/>
            <person name="Gutowska M.A."/>
            <person name="Wolf J."/>
            <person name="Bergner S.V."/>
            <person name="Schilhabel M.B."/>
            <person name="Klostermeier U.C."/>
            <person name="Beiko R.G."/>
            <person name="Rosenstiel P."/>
            <person name="Hippler M."/>
            <person name="Laroche J."/>
        </authorList>
    </citation>
    <scope>NUCLEOTIDE SEQUENCE [LARGE SCALE GENOMIC DNA]</scope>
    <source>
        <strain evidence="2 3">CCMP1005</strain>
    </source>
</reference>
<dbReference type="EMBL" id="AGNL01028986">
    <property type="protein sequence ID" value="EJK57237.1"/>
    <property type="molecule type" value="Genomic_DNA"/>
</dbReference>